<accession>A0A370BA78</accession>
<proteinExistence type="predicted"/>
<dbReference type="Proteomes" id="UP000253741">
    <property type="component" value="Unassembled WGS sequence"/>
</dbReference>
<dbReference type="EMBL" id="QQNA01000049">
    <property type="protein sequence ID" value="RDG38697.1"/>
    <property type="molecule type" value="Genomic_DNA"/>
</dbReference>
<name>A0A370BA78_9ACTN</name>
<gene>
    <name evidence="1" type="ORF">DVH02_07870</name>
</gene>
<organism evidence="1 2">
    <name type="scientific">Streptomyces corynorhini</name>
    <dbReference type="NCBI Taxonomy" id="2282652"/>
    <lineage>
        <taxon>Bacteria</taxon>
        <taxon>Bacillati</taxon>
        <taxon>Actinomycetota</taxon>
        <taxon>Actinomycetes</taxon>
        <taxon>Kitasatosporales</taxon>
        <taxon>Streptomycetaceae</taxon>
        <taxon>Streptomyces</taxon>
    </lineage>
</organism>
<sequence length="75" mass="8180">MTAWDAPADTNAPVQLGDCFRCDRGGVQVIRVGELVGPYGETPLYACRCCVERLVAMGHHTQETPVRPYVGASTW</sequence>
<reference evidence="1 2" key="1">
    <citation type="submission" date="2018-07" db="EMBL/GenBank/DDBJ databases">
        <title>Streptomyces species from bats.</title>
        <authorList>
            <person name="Dunlap C."/>
        </authorList>
    </citation>
    <scope>NUCLEOTIDE SEQUENCE [LARGE SCALE GENOMIC DNA]</scope>
    <source>
        <strain evidence="1 2">AC230</strain>
    </source>
</reference>
<keyword evidence="2" id="KW-1185">Reference proteome</keyword>
<dbReference type="RefSeq" id="WP_114622986.1">
    <property type="nucleotide sequence ID" value="NZ_QQNA01000049.1"/>
</dbReference>
<dbReference type="OrthoDB" id="4299856at2"/>
<evidence type="ECO:0000313" key="2">
    <source>
        <dbReference type="Proteomes" id="UP000253741"/>
    </source>
</evidence>
<dbReference type="AlphaFoldDB" id="A0A370BA78"/>
<evidence type="ECO:0000313" key="1">
    <source>
        <dbReference type="EMBL" id="RDG38697.1"/>
    </source>
</evidence>
<protein>
    <submittedName>
        <fullName evidence="1">Uncharacterized protein</fullName>
    </submittedName>
</protein>
<comment type="caution">
    <text evidence="1">The sequence shown here is derived from an EMBL/GenBank/DDBJ whole genome shotgun (WGS) entry which is preliminary data.</text>
</comment>